<dbReference type="EMBL" id="BAAAQQ010000007">
    <property type="protein sequence ID" value="GAA2121839.1"/>
    <property type="molecule type" value="Genomic_DNA"/>
</dbReference>
<name>A0ABP5JTV7_9ACTN</name>
<keyword evidence="4 5" id="KW-0720">Serine protease</keyword>
<sequence length="454" mass="49348">MSTDEELRAEARLRLAAQLKILTAQHPRRLEWYGGDALGNETHDLADFRFLYDPTGFLVRVGSEGDVNEALDKLFVVDDPPDPTSDPELMALDLVRFPLPKARKDGNEPRVLDALDLIDAELDIPDEIDQNNEEHMRKFVAQPDHWLHMCPVGGGRICPAVEPEVTQATAPYPPQDNPSFGAGVTVSVVDTGWHPPAALDQDTPWLAGVDGDRENYNGEVVRKYAGHGTFVAGVVKCFAPAADVRVEGFLTKTGAIRESKMVKQLGQALALHNPHIINLSAGSTTRKNRPLLSFERFFDKRLSPLDNACLLVAAAGNEGVVDDFWPASFDWALGVGSLDRDGEVSSFSNFGRSAEVYAVGHRIVNAFPTGRYTTREPPHPGQRRYFTTGLARWSGTSFSAPMVAGLVAAELGRRGDDDVMAAKDDVLAKTHDVPSPASVAGAAPIMVKALQVPQ</sequence>
<dbReference type="InterPro" id="IPR015500">
    <property type="entry name" value="Peptidase_S8_subtilisin-rel"/>
</dbReference>
<feature type="active site" description="Charge relay system" evidence="5">
    <location>
        <position position="227"/>
    </location>
</feature>
<dbReference type="PANTHER" id="PTHR43806:SF11">
    <property type="entry name" value="CEREVISIN-RELATED"/>
    <property type="match status" value="1"/>
</dbReference>
<dbReference type="InterPro" id="IPR000209">
    <property type="entry name" value="Peptidase_S8/S53_dom"/>
</dbReference>
<reference evidence="8" key="1">
    <citation type="journal article" date="2019" name="Int. J. Syst. Evol. Microbiol.">
        <title>The Global Catalogue of Microorganisms (GCM) 10K type strain sequencing project: providing services to taxonomists for standard genome sequencing and annotation.</title>
        <authorList>
            <consortium name="The Broad Institute Genomics Platform"/>
            <consortium name="The Broad Institute Genome Sequencing Center for Infectious Disease"/>
            <person name="Wu L."/>
            <person name="Ma J."/>
        </authorList>
    </citation>
    <scope>NUCLEOTIDE SEQUENCE [LARGE SCALE GENOMIC DNA]</scope>
    <source>
        <strain evidence="8">JCM 16021</strain>
    </source>
</reference>
<dbReference type="InterPro" id="IPR023828">
    <property type="entry name" value="Peptidase_S8_Ser-AS"/>
</dbReference>
<evidence type="ECO:0000256" key="5">
    <source>
        <dbReference type="PROSITE-ProRule" id="PRU01240"/>
    </source>
</evidence>
<evidence type="ECO:0000313" key="8">
    <source>
        <dbReference type="Proteomes" id="UP001500575"/>
    </source>
</evidence>
<dbReference type="RefSeq" id="WP_344303199.1">
    <property type="nucleotide sequence ID" value="NZ_BAAAQQ010000007.1"/>
</dbReference>
<dbReference type="PANTHER" id="PTHR43806">
    <property type="entry name" value="PEPTIDASE S8"/>
    <property type="match status" value="1"/>
</dbReference>
<dbReference type="Proteomes" id="UP001500575">
    <property type="component" value="Unassembled WGS sequence"/>
</dbReference>
<proteinExistence type="inferred from homology"/>
<dbReference type="Pfam" id="PF00082">
    <property type="entry name" value="Peptidase_S8"/>
    <property type="match status" value="1"/>
</dbReference>
<dbReference type="InterPro" id="IPR050131">
    <property type="entry name" value="Peptidase_S8_subtilisin-like"/>
</dbReference>
<evidence type="ECO:0000313" key="7">
    <source>
        <dbReference type="EMBL" id="GAA2121839.1"/>
    </source>
</evidence>
<dbReference type="Gene3D" id="3.40.50.200">
    <property type="entry name" value="Peptidase S8/S53 domain"/>
    <property type="match status" value="1"/>
</dbReference>
<evidence type="ECO:0000256" key="1">
    <source>
        <dbReference type="ARBA" id="ARBA00011073"/>
    </source>
</evidence>
<comment type="caution">
    <text evidence="7">The sequence shown here is derived from an EMBL/GenBank/DDBJ whole genome shotgun (WGS) entry which is preliminary data.</text>
</comment>
<feature type="active site" description="Charge relay system" evidence="5">
    <location>
        <position position="190"/>
    </location>
</feature>
<evidence type="ECO:0000256" key="2">
    <source>
        <dbReference type="ARBA" id="ARBA00022670"/>
    </source>
</evidence>
<dbReference type="PROSITE" id="PS51892">
    <property type="entry name" value="SUBTILASE"/>
    <property type="match status" value="1"/>
</dbReference>
<protein>
    <recommendedName>
        <fullName evidence="6">Peptidase S8/S53 domain-containing protein</fullName>
    </recommendedName>
</protein>
<evidence type="ECO:0000259" key="6">
    <source>
        <dbReference type="Pfam" id="PF00082"/>
    </source>
</evidence>
<organism evidence="7 8">
    <name type="scientific">Nocardioides bigeumensis</name>
    <dbReference type="NCBI Taxonomy" id="433657"/>
    <lineage>
        <taxon>Bacteria</taxon>
        <taxon>Bacillati</taxon>
        <taxon>Actinomycetota</taxon>
        <taxon>Actinomycetes</taxon>
        <taxon>Propionibacteriales</taxon>
        <taxon>Nocardioidaceae</taxon>
        <taxon>Nocardioides</taxon>
    </lineage>
</organism>
<dbReference type="CDD" id="cd00306">
    <property type="entry name" value="Peptidases_S8_S53"/>
    <property type="match status" value="1"/>
</dbReference>
<dbReference type="PROSITE" id="PS00138">
    <property type="entry name" value="SUBTILASE_SER"/>
    <property type="match status" value="1"/>
</dbReference>
<evidence type="ECO:0000256" key="4">
    <source>
        <dbReference type="ARBA" id="ARBA00022825"/>
    </source>
</evidence>
<feature type="domain" description="Peptidase S8/S53" evidence="6">
    <location>
        <begin position="181"/>
        <end position="409"/>
    </location>
</feature>
<keyword evidence="2 5" id="KW-0645">Protease</keyword>
<evidence type="ECO:0000256" key="3">
    <source>
        <dbReference type="ARBA" id="ARBA00022801"/>
    </source>
</evidence>
<dbReference type="InterPro" id="IPR036852">
    <property type="entry name" value="Peptidase_S8/S53_dom_sf"/>
</dbReference>
<comment type="similarity">
    <text evidence="1 5">Belongs to the peptidase S8 family.</text>
</comment>
<dbReference type="SUPFAM" id="SSF52743">
    <property type="entry name" value="Subtilisin-like"/>
    <property type="match status" value="1"/>
</dbReference>
<gene>
    <name evidence="7" type="ORF">GCM10009843_16440</name>
</gene>
<keyword evidence="3 5" id="KW-0378">Hydrolase</keyword>
<feature type="active site" description="Charge relay system" evidence="5">
    <location>
        <position position="397"/>
    </location>
</feature>
<dbReference type="PRINTS" id="PR00723">
    <property type="entry name" value="SUBTILISIN"/>
</dbReference>
<keyword evidence="8" id="KW-1185">Reference proteome</keyword>
<accession>A0ABP5JTV7</accession>